<dbReference type="InterPro" id="IPR043737">
    <property type="entry name" value="DUF5682"/>
</dbReference>
<sequence length="804" mass="86046">MASEPLLLGVRHHGPGSARAVRRALAAFQPEVVLIEGPPEADALVPYAGDEDMRAPVALLAYPADNPDPKLRASFWPLAEFSPEWQAIRWAVAREVPVRFIDMPASVRLANPPAGSDSTDPEAEEAGAVEAAVRIDPIGALAEAAGYDDPERWWEDVVEHRFADPVRPAAPAPAAAAVEGVDEGVDEAVVADASGVMGGVGLFAREADIDEEELRAAAAPFEAIAEAMGVVRASAPRPPEAEAVDEERREAYMRIGLRGALKEFERVAVVCGAWHVPALTGPLPSASADAAVVRGLPKIKVSMTWVPWTHARLASWQGYGAGVRSPGWYHHLFTSVDAHVIERWLVRAAGVLRRDGVPVSSAHVIEATRLAQALATMRGRPLAGLAEVTDAARAVLCDGDELRLALINRRLVVGDRLGRVPDQTPGVPIAKDVAGSQRRLRLPPRVERRELRLDLRQAFDLDRSRLLHRLRLLGVEWGKVLAAAKGKGTFREEWEIAWQPEFAVDLVEAGAYGTTVLEAATARVAEQAASAATLADVTALVERCLLADLPDALPGVLDALDERMALDADVAHLMDALPALARTLRYGDVRGTDLSALRDVTFGTITRICVGLPAAVGGLDDTAAAVMRDRIDGVQAALALVDDAEAHERWQGVLAGLSTRDDLHGLLTGRMNRLLLDAGAVDVDEIGARMALVLTVGVPVARTAAWIEGFLAGDGLLLVHDERLLALVDAWLTGIPGDAFLEVLPLLRRTFSGYPVPQRRMIGERAAHIGTGRRGAEADEDLDPARGALLLPVAARLLGRELHV</sequence>
<accession>A0ABP8CVN4</accession>
<gene>
    <name evidence="1" type="ORF">GCM10022255_005230</name>
</gene>
<dbReference type="Pfam" id="PF18934">
    <property type="entry name" value="DUF5682"/>
    <property type="match status" value="1"/>
</dbReference>
<reference evidence="2" key="1">
    <citation type="journal article" date="2019" name="Int. J. Syst. Evol. Microbiol.">
        <title>The Global Catalogue of Microorganisms (GCM) 10K type strain sequencing project: providing services to taxonomists for standard genome sequencing and annotation.</title>
        <authorList>
            <consortium name="The Broad Institute Genomics Platform"/>
            <consortium name="The Broad Institute Genome Sequencing Center for Infectious Disease"/>
            <person name="Wu L."/>
            <person name="Ma J."/>
        </authorList>
    </citation>
    <scope>NUCLEOTIDE SEQUENCE [LARGE SCALE GENOMIC DNA]</scope>
    <source>
        <strain evidence="2">JCM 17441</strain>
    </source>
</reference>
<comment type="caution">
    <text evidence="1">The sequence shown here is derived from an EMBL/GenBank/DDBJ whole genome shotgun (WGS) entry which is preliminary data.</text>
</comment>
<dbReference type="RefSeq" id="WP_345120694.1">
    <property type="nucleotide sequence ID" value="NZ_BAABAT010000001.1"/>
</dbReference>
<dbReference type="InterPro" id="IPR050458">
    <property type="entry name" value="LolB"/>
</dbReference>
<evidence type="ECO:0000313" key="1">
    <source>
        <dbReference type="EMBL" id="GAA4243985.1"/>
    </source>
</evidence>
<keyword evidence="2" id="KW-1185">Reference proteome</keyword>
<dbReference type="EMBL" id="BAABAT010000001">
    <property type="protein sequence ID" value="GAA4243985.1"/>
    <property type="molecule type" value="Genomic_DNA"/>
</dbReference>
<evidence type="ECO:0000313" key="2">
    <source>
        <dbReference type="Proteomes" id="UP001500620"/>
    </source>
</evidence>
<organism evidence="1 2">
    <name type="scientific">Dactylosporangium darangshiense</name>
    <dbReference type="NCBI Taxonomy" id="579108"/>
    <lineage>
        <taxon>Bacteria</taxon>
        <taxon>Bacillati</taxon>
        <taxon>Actinomycetota</taxon>
        <taxon>Actinomycetes</taxon>
        <taxon>Micromonosporales</taxon>
        <taxon>Micromonosporaceae</taxon>
        <taxon>Dactylosporangium</taxon>
    </lineage>
</organism>
<name>A0ABP8CVN4_9ACTN</name>
<protein>
    <submittedName>
        <fullName evidence="1">Uncharacterized protein</fullName>
    </submittedName>
</protein>
<dbReference type="PANTHER" id="PTHR30634">
    <property type="entry name" value="OUTER MEMBRANE LOLAB LIPOPROTEIN INSERTION APPARATUS"/>
    <property type="match status" value="1"/>
</dbReference>
<proteinExistence type="predicted"/>
<dbReference type="PANTHER" id="PTHR30634:SF14">
    <property type="match status" value="1"/>
</dbReference>
<dbReference type="Proteomes" id="UP001500620">
    <property type="component" value="Unassembled WGS sequence"/>
</dbReference>